<protein>
    <recommendedName>
        <fullName evidence="3">Secreted protein</fullName>
    </recommendedName>
</protein>
<proteinExistence type="predicted"/>
<evidence type="ECO:0000313" key="1">
    <source>
        <dbReference type="EMBL" id="GAA1587115.1"/>
    </source>
</evidence>
<dbReference type="Proteomes" id="UP001500190">
    <property type="component" value="Unassembled WGS sequence"/>
</dbReference>
<dbReference type="EMBL" id="BAAAND010000006">
    <property type="protein sequence ID" value="GAA1587115.1"/>
    <property type="molecule type" value="Genomic_DNA"/>
</dbReference>
<sequence>MLSGRARLNQILSLVLSATVVASLVLEAVELEGVVSVTCSLMVEFAVFIGVTAGGRVGGSACVQPGRSSHRELARSGWNTRGRIIAVR</sequence>
<gene>
    <name evidence="1" type="ORF">GCM10009742_36560</name>
</gene>
<evidence type="ECO:0000313" key="2">
    <source>
        <dbReference type="Proteomes" id="UP001500190"/>
    </source>
</evidence>
<accession>A0ABN2DXK8</accession>
<evidence type="ECO:0008006" key="3">
    <source>
        <dbReference type="Google" id="ProtNLM"/>
    </source>
</evidence>
<reference evidence="1 2" key="1">
    <citation type="journal article" date="2019" name="Int. J. Syst. Evol. Microbiol.">
        <title>The Global Catalogue of Microorganisms (GCM) 10K type strain sequencing project: providing services to taxonomists for standard genome sequencing and annotation.</title>
        <authorList>
            <consortium name="The Broad Institute Genomics Platform"/>
            <consortium name="The Broad Institute Genome Sequencing Center for Infectious Disease"/>
            <person name="Wu L."/>
            <person name="Ma J."/>
        </authorList>
    </citation>
    <scope>NUCLEOTIDE SEQUENCE [LARGE SCALE GENOMIC DNA]</scope>
    <source>
        <strain evidence="1 2">JCM 14304</strain>
    </source>
</reference>
<comment type="caution">
    <text evidence="1">The sequence shown here is derived from an EMBL/GenBank/DDBJ whole genome shotgun (WGS) entry which is preliminary data.</text>
</comment>
<name>A0ABN2DXK8_9ACTN</name>
<organism evidence="1 2">
    <name type="scientific">Kribbella karoonensis</name>
    <dbReference type="NCBI Taxonomy" id="324851"/>
    <lineage>
        <taxon>Bacteria</taxon>
        <taxon>Bacillati</taxon>
        <taxon>Actinomycetota</taxon>
        <taxon>Actinomycetes</taxon>
        <taxon>Propionibacteriales</taxon>
        <taxon>Kribbellaceae</taxon>
        <taxon>Kribbella</taxon>
    </lineage>
</organism>
<keyword evidence="2" id="KW-1185">Reference proteome</keyword>